<dbReference type="InterPro" id="IPR002771">
    <property type="entry name" value="Multi_antbiot-R_MarC"/>
</dbReference>
<evidence type="ECO:0000313" key="8">
    <source>
        <dbReference type="EMBL" id="CBA26613.1"/>
    </source>
</evidence>
<reference evidence="8" key="1">
    <citation type="journal article" date="2010" name="Nature">
        <title>The Dynamic genome of Hydra.</title>
        <authorList>
            <person name="Chapman J.A."/>
            <person name="Kirkness E.F."/>
            <person name="Simakov O."/>
            <person name="Hampson S.E."/>
            <person name="Mitros T."/>
            <person name="Weinmaier T."/>
            <person name="Rattei T."/>
            <person name="Balasubramanian P.G."/>
            <person name="Borman J."/>
            <person name="Busam D."/>
            <person name="Disbennett K."/>
            <person name="Pfannkoch C."/>
            <person name="Sumin N."/>
            <person name="Sutton G."/>
            <person name="Viswanathan L."/>
            <person name="Walenz B."/>
            <person name="Goodstein D.M."/>
            <person name="Hellsten U."/>
            <person name="Kawashima T."/>
            <person name="Prochnik S.E."/>
            <person name="Putnam N.H."/>
            <person name="Shu S."/>
            <person name="Blumberg B."/>
            <person name="Dana C.E."/>
            <person name="Gee L."/>
            <person name="Kibler D.F."/>
            <person name="Law L."/>
            <person name="Lindgens D."/>
            <person name="Martinez D.E."/>
            <person name="Peng J."/>
            <person name="Wigge P.A."/>
            <person name="Bertulat B."/>
            <person name="Guder C."/>
            <person name="Nakamura Y."/>
            <person name="Ozbek S."/>
            <person name="Watanabe H."/>
            <person name="Khalturin K."/>
            <person name="Hemmrich G."/>
            <person name="Franke A."/>
            <person name="Augustin R."/>
            <person name="Fraune S."/>
            <person name="Hayakawa E."/>
            <person name="Hayakawa S."/>
            <person name="Hirose M."/>
            <person name="Hwang J."/>
            <person name="Ikeo K."/>
            <person name="Nishimiya-Fujisawa C."/>
            <person name="Ogura A."/>
            <person name="Takahashi T."/>
            <person name="Steinmetz P.R."/>
            <person name="Zhang X."/>
            <person name="Aufschnaiter R."/>
            <person name="Eder M.K."/>
            <person name="Gorny A.K."/>
            <person name="Salvenmoser W."/>
            <person name="Heimberg A.M."/>
            <person name="Wheeler B.M."/>
            <person name="Peterson K.J."/>
            <person name="Boettger A."/>
            <person name="Tischler P."/>
            <person name="Wolf A."/>
            <person name="Gojobori T."/>
            <person name="Remington K.A."/>
            <person name="Strausberg R.L."/>
            <person name="Venter J."/>
            <person name="Technau U."/>
            <person name="Hobmayer B."/>
            <person name="Bosch T.C."/>
            <person name="Holstein T.W."/>
            <person name="Fujisawa T."/>
            <person name="Bode H.R."/>
            <person name="David C.N."/>
            <person name="Rokhsar D.S."/>
            <person name="Steele R.E."/>
        </authorList>
    </citation>
    <scope>NUCLEOTIDE SEQUENCE</scope>
</reference>
<accession>C9Y6W5</accession>
<dbReference type="AlphaFoldDB" id="C9Y6W5"/>
<dbReference type="PANTHER" id="PTHR33508">
    <property type="entry name" value="UPF0056 MEMBRANE PROTEIN YHCE"/>
    <property type="match status" value="1"/>
</dbReference>
<feature type="transmembrane region" description="Helical" evidence="7">
    <location>
        <begin position="83"/>
        <end position="106"/>
    </location>
</feature>
<feature type="transmembrane region" description="Helical" evidence="7">
    <location>
        <begin position="57"/>
        <end position="77"/>
    </location>
</feature>
<evidence type="ECO:0000256" key="7">
    <source>
        <dbReference type="RuleBase" id="RU362048"/>
    </source>
</evidence>
<dbReference type="Pfam" id="PF01914">
    <property type="entry name" value="MarC"/>
    <property type="match status" value="1"/>
</dbReference>
<keyword evidence="3" id="KW-1003">Cell membrane</keyword>
<protein>
    <recommendedName>
        <fullName evidence="7">UPF0056 membrane protein</fullName>
    </recommendedName>
</protein>
<organism evidence="8">
    <name type="scientific">Curvibacter symbiont subsp. Hydra magnipapillata</name>
    <dbReference type="NCBI Taxonomy" id="667019"/>
    <lineage>
        <taxon>Bacteria</taxon>
        <taxon>Pseudomonadati</taxon>
        <taxon>Pseudomonadota</taxon>
        <taxon>Betaproteobacteria</taxon>
        <taxon>Burkholderiales</taxon>
        <taxon>Comamonadaceae</taxon>
        <taxon>Curvibacter</taxon>
    </lineage>
</organism>
<gene>
    <name evidence="8" type="ORF">Csp_H39480</name>
</gene>
<dbReference type="PANTHER" id="PTHR33508:SF1">
    <property type="entry name" value="UPF0056 MEMBRANE PROTEIN YHCE"/>
    <property type="match status" value="1"/>
</dbReference>
<evidence type="ECO:0000256" key="6">
    <source>
        <dbReference type="ARBA" id="ARBA00023136"/>
    </source>
</evidence>
<evidence type="ECO:0000256" key="1">
    <source>
        <dbReference type="ARBA" id="ARBA00004651"/>
    </source>
</evidence>
<dbReference type="GO" id="GO:0005886">
    <property type="term" value="C:plasma membrane"/>
    <property type="evidence" value="ECO:0007669"/>
    <property type="project" value="UniProtKB-SubCell"/>
</dbReference>
<evidence type="ECO:0000256" key="3">
    <source>
        <dbReference type="ARBA" id="ARBA00022475"/>
    </source>
</evidence>
<comment type="subcellular location">
    <subcellularLocation>
        <location evidence="1 7">Cell membrane</location>
        <topology evidence="1 7">Multi-pass membrane protein</topology>
    </subcellularLocation>
</comment>
<evidence type="ECO:0000256" key="4">
    <source>
        <dbReference type="ARBA" id="ARBA00022692"/>
    </source>
</evidence>
<sequence length="231" mass="24406">MPRCITMRALPHRQPQPDPAMDLKPLVTLLAIVNPLAIVPFFIHYTQGFSGAQRRNTIWVSSFSAFVVIAVSALLGLQILEFFGISLASFQVGGGMLLLTSALNMLNAQPAEAKTSTHELQDGAEKAAMGASIAVVPLTIPLLTGPATMSTVVIYADKAKTFFQLSTLVGYGVVVALATALCFSLAQPIARVLGKTGINVMTRLMGLILAALAVEVMSDGLTKLFPVLSGH</sequence>
<feature type="transmembrane region" description="Helical" evidence="7">
    <location>
        <begin position="168"/>
        <end position="186"/>
    </location>
</feature>
<name>C9Y6W5_CURXX</name>
<feature type="transmembrane region" description="Helical" evidence="7">
    <location>
        <begin position="127"/>
        <end position="156"/>
    </location>
</feature>
<feature type="transmembrane region" description="Helical" evidence="7">
    <location>
        <begin position="198"/>
        <end position="218"/>
    </location>
</feature>
<evidence type="ECO:0000256" key="5">
    <source>
        <dbReference type="ARBA" id="ARBA00022989"/>
    </source>
</evidence>
<proteinExistence type="inferred from homology"/>
<feature type="transmembrane region" description="Helical" evidence="7">
    <location>
        <begin position="26"/>
        <end position="45"/>
    </location>
</feature>
<evidence type="ECO:0000256" key="2">
    <source>
        <dbReference type="ARBA" id="ARBA00009784"/>
    </source>
</evidence>
<comment type="similarity">
    <text evidence="2 7">Belongs to the UPF0056 (MarC) family.</text>
</comment>
<keyword evidence="5 7" id="KW-1133">Transmembrane helix</keyword>
<keyword evidence="6 7" id="KW-0472">Membrane</keyword>
<dbReference type="EMBL" id="FN543102">
    <property type="protein sequence ID" value="CBA26613.1"/>
    <property type="molecule type" value="Genomic_DNA"/>
</dbReference>
<keyword evidence="4 7" id="KW-0812">Transmembrane</keyword>
<dbReference type="NCBIfam" id="TIGR00427">
    <property type="entry name" value="NAAT family transporter"/>
    <property type="match status" value="1"/>
</dbReference>